<organism evidence="8 9">
    <name type="scientific">Meinhardsimonia xiamenensis</name>
    <dbReference type="NCBI Taxonomy" id="990712"/>
    <lineage>
        <taxon>Bacteria</taxon>
        <taxon>Pseudomonadati</taxon>
        <taxon>Pseudomonadota</taxon>
        <taxon>Alphaproteobacteria</taxon>
        <taxon>Rhodobacterales</taxon>
        <taxon>Paracoccaceae</taxon>
        <taxon>Meinhardsimonia</taxon>
    </lineage>
</organism>
<keyword evidence="6" id="KW-0472">Membrane</keyword>
<evidence type="ECO:0000256" key="6">
    <source>
        <dbReference type="ARBA" id="ARBA00023136"/>
    </source>
</evidence>
<dbReference type="Pfam" id="PF02472">
    <property type="entry name" value="ExbD"/>
    <property type="match status" value="1"/>
</dbReference>
<keyword evidence="3" id="KW-1003">Cell membrane</keyword>
<dbReference type="InterPro" id="IPR003400">
    <property type="entry name" value="ExbD"/>
</dbReference>
<keyword evidence="9" id="KW-1185">Reference proteome</keyword>
<evidence type="ECO:0000256" key="1">
    <source>
        <dbReference type="ARBA" id="ARBA00004162"/>
    </source>
</evidence>
<comment type="subcellular location">
    <subcellularLocation>
        <location evidence="1">Cell membrane</location>
        <topology evidence="1">Single-pass membrane protein</topology>
    </subcellularLocation>
    <subcellularLocation>
        <location evidence="7">Cell membrane</location>
        <topology evidence="7">Single-pass type II membrane protein</topology>
    </subcellularLocation>
</comment>
<sequence length="116" mass="12090">MTSLIDVVFLLLMFFMLTSTFSRFAEIELAAAGAASGGASQPVRAFLALGPETLRLGPEMIAPGELPARIAALRAEDGRLDVLVAPAPGVTSQRLAELLVLLRGIEGITVTVLEGA</sequence>
<dbReference type="EMBL" id="FNFV01000004">
    <property type="protein sequence ID" value="SDK77722.1"/>
    <property type="molecule type" value="Genomic_DNA"/>
</dbReference>
<evidence type="ECO:0000256" key="3">
    <source>
        <dbReference type="ARBA" id="ARBA00022475"/>
    </source>
</evidence>
<dbReference type="GO" id="GO:0005886">
    <property type="term" value="C:plasma membrane"/>
    <property type="evidence" value="ECO:0007669"/>
    <property type="project" value="UniProtKB-SubCell"/>
</dbReference>
<evidence type="ECO:0000256" key="7">
    <source>
        <dbReference type="RuleBase" id="RU003879"/>
    </source>
</evidence>
<evidence type="ECO:0000256" key="5">
    <source>
        <dbReference type="ARBA" id="ARBA00022989"/>
    </source>
</evidence>
<keyword evidence="7" id="KW-0653">Protein transport</keyword>
<reference evidence="9" key="1">
    <citation type="submission" date="2016-10" db="EMBL/GenBank/DDBJ databases">
        <authorList>
            <person name="Varghese N."/>
            <person name="Submissions S."/>
        </authorList>
    </citation>
    <scope>NUCLEOTIDE SEQUENCE [LARGE SCALE GENOMIC DNA]</scope>
    <source>
        <strain evidence="9">CGMCC 1.10789</strain>
    </source>
</reference>
<evidence type="ECO:0000256" key="2">
    <source>
        <dbReference type="ARBA" id="ARBA00005811"/>
    </source>
</evidence>
<evidence type="ECO:0000313" key="8">
    <source>
        <dbReference type="EMBL" id="SDK77722.1"/>
    </source>
</evidence>
<dbReference type="Proteomes" id="UP000199328">
    <property type="component" value="Unassembled WGS sequence"/>
</dbReference>
<dbReference type="GO" id="GO:0022857">
    <property type="term" value="F:transmembrane transporter activity"/>
    <property type="evidence" value="ECO:0007669"/>
    <property type="project" value="InterPro"/>
</dbReference>
<dbReference type="STRING" id="990712.SAMN05216257_104392"/>
<name>A0A1G9ENF9_9RHOB</name>
<keyword evidence="5" id="KW-1133">Transmembrane helix</keyword>
<evidence type="ECO:0000313" key="9">
    <source>
        <dbReference type="Proteomes" id="UP000199328"/>
    </source>
</evidence>
<gene>
    <name evidence="8" type="ORF">SAMN05216257_104392</name>
</gene>
<dbReference type="AlphaFoldDB" id="A0A1G9ENF9"/>
<proteinExistence type="inferred from homology"/>
<evidence type="ECO:0000256" key="4">
    <source>
        <dbReference type="ARBA" id="ARBA00022692"/>
    </source>
</evidence>
<dbReference type="OrthoDB" id="7727005at2"/>
<keyword evidence="7" id="KW-0813">Transport</keyword>
<protein>
    <submittedName>
        <fullName evidence="8">Biopolymer transport protein ExbD</fullName>
    </submittedName>
</protein>
<accession>A0A1G9ENF9</accession>
<comment type="similarity">
    <text evidence="2 7">Belongs to the ExbD/TolR family.</text>
</comment>
<dbReference type="GO" id="GO:0015031">
    <property type="term" value="P:protein transport"/>
    <property type="evidence" value="ECO:0007669"/>
    <property type="project" value="UniProtKB-KW"/>
</dbReference>
<keyword evidence="4 7" id="KW-0812">Transmembrane</keyword>